<protein>
    <submittedName>
        <fullName evidence="1">Uncharacterized protein</fullName>
    </submittedName>
</protein>
<gene>
    <name evidence="1" type="ORF">Acr_07g0017150</name>
</gene>
<reference evidence="1 2" key="1">
    <citation type="submission" date="2019-07" db="EMBL/GenBank/DDBJ databases">
        <title>De Novo Assembly of kiwifruit Actinidia rufa.</title>
        <authorList>
            <person name="Sugita-Konishi S."/>
            <person name="Sato K."/>
            <person name="Mori E."/>
            <person name="Abe Y."/>
            <person name="Kisaki G."/>
            <person name="Hamano K."/>
            <person name="Suezawa K."/>
            <person name="Otani M."/>
            <person name="Fukuda T."/>
            <person name="Manabe T."/>
            <person name="Gomi K."/>
            <person name="Tabuchi M."/>
            <person name="Akimitsu K."/>
            <person name="Kataoka I."/>
        </authorList>
    </citation>
    <scope>NUCLEOTIDE SEQUENCE [LARGE SCALE GENOMIC DNA]</scope>
    <source>
        <strain evidence="2">cv. Fuchu</strain>
    </source>
</reference>
<dbReference type="EMBL" id="BJWL01000007">
    <property type="protein sequence ID" value="GFY91519.1"/>
    <property type="molecule type" value="Genomic_DNA"/>
</dbReference>
<evidence type="ECO:0000313" key="1">
    <source>
        <dbReference type="EMBL" id="GFY91519.1"/>
    </source>
</evidence>
<organism evidence="1 2">
    <name type="scientific">Actinidia rufa</name>
    <dbReference type="NCBI Taxonomy" id="165716"/>
    <lineage>
        <taxon>Eukaryota</taxon>
        <taxon>Viridiplantae</taxon>
        <taxon>Streptophyta</taxon>
        <taxon>Embryophyta</taxon>
        <taxon>Tracheophyta</taxon>
        <taxon>Spermatophyta</taxon>
        <taxon>Magnoliopsida</taxon>
        <taxon>eudicotyledons</taxon>
        <taxon>Gunneridae</taxon>
        <taxon>Pentapetalae</taxon>
        <taxon>asterids</taxon>
        <taxon>Ericales</taxon>
        <taxon>Actinidiaceae</taxon>
        <taxon>Actinidia</taxon>
    </lineage>
</organism>
<evidence type="ECO:0000313" key="2">
    <source>
        <dbReference type="Proteomes" id="UP000585474"/>
    </source>
</evidence>
<keyword evidence="2" id="KW-1185">Reference proteome</keyword>
<proteinExistence type="predicted"/>
<comment type="caution">
    <text evidence="1">The sequence shown here is derived from an EMBL/GenBank/DDBJ whole genome shotgun (WGS) entry which is preliminary data.</text>
</comment>
<sequence length="38" mass="4105">MLNQPMAKSLCWCTCPLSIKAKCSGLLVAGCWLCCAEQ</sequence>
<dbReference type="AlphaFoldDB" id="A0A7J0F017"/>
<name>A0A7J0F017_9ERIC</name>
<accession>A0A7J0F017</accession>
<dbReference type="Proteomes" id="UP000585474">
    <property type="component" value="Unassembled WGS sequence"/>
</dbReference>